<dbReference type="InterPro" id="IPR019844">
    <property type="entry name" value="CSD_CS"/>
</dbReference>
<organism evidence="8 9">
    <name type="scientific">Pocillopora damicornis</name>
    <name type="common">Cauliflower coral</name>
    <name type="synonym">Millepora damicornis</name>
    <dbReference type="NCBI Taxonomy" id="46731"/>
    <lineage>
        <taxon>Eukaryota</taxon>
        <taxon>Metazoa</taxon>
        <taxon>Cnidaria</taxon>
        <taxon>Anthozoa</taxon>
        <taxon>Hexacorallia</taxon>
        <taxon>Scleractinia</taxon>
        <taxon>Astrocoeniina</taxon>
        <taxon>Pocilloporidae</taxon>
        <taxon>Pocillopora</taxon>
    </lineage>
</organism>
<dbReference type="PROSITE" id="PS51938">
    <property type="entry name" value="SUZ_C"/>
    <property type="match status" value="1"/>
</dbReference>
<dbReference type="AlphaFoldDB" id="A0A3M6U6T0"/>
<feature type="domain" description="CSD" evidence="6">
    <location>
        <begin position="387"/>
        <end position="452"/>
    </location>
</feature>
<feature type="domain" description="SUZ-C" evidence="7">
    <location>
        <begin position="796"/>
        <end position="836"/>
    </location>
</feature>
<keyword evidence="4" id="KW-0694">RNA-binding</keyword>
<keyword evidence="2" id="KW-0963">Cytoplasm</keyword>
<dbReference type="GO" id="GO:0005737">
    <property type="term" value="C:cytoplasm"/>
    <property type="evidence" value="ECO:0007669"/>
    <property type="project" value="UniProtKB-SubCell"/>
</dbReference>
<evidence type="ECO:0000259" key="7">
    <source>
        <dbReference type="PROSITE" id="PS51938"/>
    </source>
</evidence>
<evidence type="ECO:0000313" key="8">
    <source>
        <dbReference type="EMBL" id="RMX49276.1"/>
    </source>
</evidence>
<evidence type="ECO:0000313" key="9">
    <source>
        <dbReference type="Proteomes" id="UP000275408"/>
    </source>
</evidence>
<dbReference type="CDD" id="cd04458">
    <property type="entry name" value="CSP_CDS"/>
    <property type="match status" value="3"/>
</dbReference>
<accession>A0A3M6U6T0</accession>
<dbReference type="GO" id="GO:0003723">
    <property type="term" value="F:RNA binding"/>
    <property type="evidence" value="ECO:0007669"/>
    <property type="project" value="UniProtKB-KW"/>
</dbReference>
<evidence type="ECO:0000256" key="2">
    <source>
        <dbReference type="ARBA" id="ARBA00022490"/>
    </source>
</evidence>
<feature type="domain" description="CSD" evidence="6">
    <location>
        <begin position="555"/>
        <end position="617"/>
    </location>
</feature>
<dbReference type="PANTHER" id="PTHR12913:SF1">
    <property type="entry name" value="COLD SHOCK DOMAIN-CONTAINING PROTEIN E1"/>
    <property type="match status" value="1"/>
</dbReference>
<dbReference type="Pfam" id="PF23456">
    <property type="entry name" value="CSDE1"/>
    <property type="match status" value="2"/>
</dbReference>
<dbReference type="Gene3D" id="2.40.50.140">
    <property type="entry name" value="Nucleic acid-binding proteins"/>
    <property type="match status" value="8"/>
</dbReference>
<dbReference type="InterPro" id="IPR056400">
    <property type="entry name" value="CSDE1"/>
</dbReference>
<dbReference type="InterPro" id="IPR011129">
    <property type="entry name" value="CSD"/>
</dbReference>
<dbReference type="STRING" id="46731.A0A3M6U6T0"/>
<dbReference type="SUPFAM" id="SSF50249">
    <property type="entry name" value="Nucleic acid-binding proteins"/>
    <property type="match status" value="5"/>
</dbReference>
<dbReference type="OMA" id="NLGACHV"/>
<dbReference type="PROSITE" id="PS51857">
    <property type="entry name" value="CSD_2"/>
    <property type="match status" value="5"/>
</dbReference>
<dbReference type="InterPro" id="IPR002059">
    <property type="entry name" value="CSP_DNA-bd"/>
</dbReference>
<dbReference type="SMART" id="SM00357">
    <property type="entry name" value="CSP"/>
    <property type="match status" value="5"/>
</dbReference>
<dbReference type="InterPro" id="IPR024642">
    <property type="entry name" value="SUZ-C"/>
</dbReference>
<evidence type="ECO:0000259" key="6">
    <source>
        <dbReference type="PROSITE" id="PS51857"/>
    </source>
</evidence>
<name>A0A3M6U6T0_POCDA</name>
<evidence type="ECO:0000256" key="4">
    <source>
        <dbReference type="ARBA" id="ARBA00022884"/>
    </source>
</evidence>
<dbReference type="EMBL" id="RCHS01002151">
    <property type="protein sequence ID" value="RMX49276.1"/>
    <property type="molecule type" value="Genomic_DNA"/>
</dbReference>
<dbReference type="InterPro" id="IPR012340">
    <property type="entry name" value="NA-bd_OB-fold"/>
</dbReference>
<feature type="domain" description="CSD" evidence="6">
    <location>
        <begin position="220"/>
        <end position="282"/>
    </location>
</feature>
<proteinExistence type="inferred from homology"/>
<dbReference type="Pfam" id="PF00313">
    <property type="entry name" value="CSD"/>
    <property type="match status" value="5"/>
</dbReference>
<evidence type="ECO:0000256" key="1">
    <source>
        <dbReference type="ARBA" id="ARBA00004496"/>
    </source>
</evidence>
<keyword evidence="9" id="KW-1185">Reference proteome</keyword>
<sequence>MATDTWKGSERRDRTRTTSYDYNNRDYYIGNHNKGRTFSYSNSFSGHTATRETGVVEKLLHSYGFINCCERELRIFFHYSQINEDPQDLSIGDEMEFEISSDQRTGKPIACRVVRLEAGSVSFEIRSEETVCGVIDAEPKLYLKNSPKSPQNGLDPDSGRLSYERNGEVFYLQFSSNDIVNSGTPLHKGDKVEFYVATDKRTGVVRAREVTLLEAADTEKCQGVVSSMKESFGFIERADKVSEIFFHYSEFNGNISELMLGDDVEFGIQARNGKEVAVRVEKLPEGTVKFEDISDERFQGTVDRPLSKSASKRQHDPLHGKIVYTPLNNDDVEEEIVFSERDLHGDFSLRVGDVVEFNIAVDRRDSLKRATNISLVDVAEPIDGESRELGIVASLKEGFGFIKCCDRDARMFFHYSALLDSAHQIQVGDEVEFAVSEDTSSIKRLHAIKVRVVPKGTIIQMEKVSSQMYEGYIEREPSYGTRSPRKDNNRESESGLINCFIDGVKELLPFDFNNFELRGVAQYGDLVEFHLSESQRTGYRRAVNVTVLKRNSELRHMGFVATLKENFGFLETTEHDKEVFFHYSEYDGDPNELILGDEVEYNIKCKNGKVSAEMVVKLARGTITQEQILPEVYVGKVLRSLRRADPQQLEYAGLIERITNEDQESDSENEVEEDLDDGDSLAVEYGITSLVDKKTVLQYGDKVRFQVGVDKQTGREIAMKVVSVRQRVRARVESVKGQFGFIAYENEEGKNLFFHVSEVEGEVELQPGDEVEFVVVQNQKSRKMSACSVRRISDSQRPERLIRRTFTESVESPGPRIEVIRKPSGPDGTRGFTYKRTLRSLSDTATDLTQGNSRRTAGYNAAKEGSEFEDLVSKLCD</sequence>
<comment type="similarity">
    <text evidence="5">Belongs to the UNR family.</text>
</comment>
<dbReference type="PROSITE" id="PS00352">
    <property type="entry name" value="CSD_1"/>
    <property type="match status" value="4"/>
</dbReference>
<feature type="domain" description="CSD" evidence="6">
    <location>
        <begin position="727"/>
        <end position="791"/>
    </location>
</feature>
<reference evidence="8 9" key="1">
    <citation type="journal article" date="2018" name="Sci. Rep.">
        <title>Comparative analysis of the Pocillopora damicornis genome highlights role of immune system in coral evolution.</title>
        <authorList>
            <person name="Cunning R."/>
            <person name="Bay R.A."/>
            <person name="Gillette P."/>
            <person name="Baker A.C."/>
            <person name="Traylor-Knowles N."/>
        </authorList>
    </citation>
    <scope>NUCLEOTIDE SEQUENCE [LARGE SCALE GENOMIC DNA]</scope>
    <source>
        <strain evidence="8">RSMAS</strain>
        <tissue evidence="8">Whole animal</tissue>
    </source>
</reference>
<comment type="caution">
    <text evidence="8">The sequence shown here is derived from an EMBL/GenBank/DDBJ whole genome shotgun (WGS) entry which is preliminary data.</text>
</comment>
<dbReference type="PANTHER" id="PTHR12913">
    <property type="entry name" value="UNR PROTEIN N-RAS UPSTREAM GENE PROTEIN"/>
    <property type="match status" value="1"/>
</dbReference>
<evidence type="ECO:0008006" key="10">
    <source>
        <dbReference type="Google" id="ProtNLM"/>
    </source>
</evidence>
<gene>
    <name evidence="8" type="ORF">pdam_00011227</name>
</gene>
<dbReference type="OrthoDB" id="74319at2759"/>
<evidence type="ECO:0000256" key="3">
    <source>
        <dbReference type="ARBA" id="ARBA00022737"/>
    </source>
</evidence>
<evidence type="ECO:0000256" key="5">
    <source>
        <dbReference type="ARBA" id="ARBA00044751"/>
    </source>
</evidence>
<feature type="domain" description="CSD" evidence="6">
    <location>
        <begin position="51"/>
        <end position="115"/>
    </location>
</feature>
<comment type="subcellular location">
    <subcellularLocation>
        <location evidence="1">Cytoplasm</location>
    </subcellularLocation>
</comment>
<keyword evidence="3" id="KW-0677">Repeat</keyword>
<dbReference type="Proteomes" id="UP000275408">
    <property type="component" value="Unassembled WGS sequence"/>
</dbReference>
<protein>
    <recommendedName>
        <fullName evidence="10">Cold shock domain-containing protein E1</fullName>
    </recommendedName>
</protein>